<evidence type="ECO:0000313" key="2">
    <source>
        <dbReference type="Proteomes" id="UP000503440"/>
    </source>
</evidence>
<dbReference type="PANTHER" id="PTHR11102:SF160">
    <property type="entry name" value="ERAD-ASSOCIATED E3 UBIQUITIN-PROTEIN LIGASE COMPONENT HRD3"/>
    <property type="match status" value="1"/>
</dbReference>
<dbReference type="PANTHER" id="PTHR11102">
    <property type="entry name" value="SEL-1-LIKE PROTEIN"/>
    <property type="match status" value="1"/>
</dbReference>
<dbReference type="InterPro" id="IPR050767">
    <property type="entry name" value="Sel1_AlgK"/>
</dbReference>
<dbReference type="RefSeq" id="WP_163146534.1">
    <property type="nucleotide sequence ID" value="NZ_CP044456.1"/>
</dbReference>
<dbReference type="AlphaFoldDB" id="A0A6C0Y8C1"/>
<dbReference type="InterPro" id="IPR011990">
    <property type="entry name" value="TPR-like_helical_dom_sf"/>
</dbReference>
<dbReference type="SUPFAM" id="SSF81901">
    <property type="entry name" value="HCP-like"/>
    <property type="match status" value="2"/>
</dbReference>
<dbReference type="InterPro" id="IPR006597">
    <property type="entry name" value="Sel1-like"/>
</dbReference>
<organism evidence="1 2">
    <name type="scientific">Acinetobacter indicus</name>
    <dbReference type="NCBI Taxonomy" id="756892"/>
    <lineage>
        <taxon>Bacteria</taxon>
        <taxon>Pseudomonadati</taxon>
        <taxon>Pseudomonadota</taxon>
        <taxon>Gammaproteobacteria</taxon>
        <taxon>Moraxellales</taxon>
        <taxon>Moraxellaceae</taxon>
        <taxon>Acinetobacter</taxon>
    </lineage>
</organism>
<accession>A0A6C0Y8C1</accession>
<reference evidence="1 2" key="1">
    <citation type="submission" date="2019-09" db="EMBL/GenBank/DDBJ databases">
        <title>Non-baumannii Acinetobacter spp. carrying blaNDM-1 isolated in China.</title>
        <authorList>
            <person name="Cui C."/>
            <person name="Chen C."/>
            <person name="Sun J."/>
            <person name="Liu Y."/>
        </authorList>
    </citation>
    <scope>NUCLEOTIDE SEQUENCE [LARGE SCALE GENOMIC DNA]</scope>
    <source>
        <strain evidence="1 2">B18</strain>
        <plasmid evidence="2">pb18-1</plasmid>
    </source>
</reference>
<protein>
    <submittedName>
        <fullName evidence="1">Sel1 repeat family protein</fullName>
    </submittedName>
</protein>
<dbReference type="Pfam" id="PF08238">
    <property type="entry name" value="Sel1"/>
    <property type="match status" value="7"/>
</dbReference>
<sequence length="395" mass="44159">MHTKQEKDGAEYQQILQARELYEKGIRLSMVKPNKTNLKKAVSYFTQAADLGHINANFIIGDAFCKGKWRTELDQTEALKYLDTAANHNHPEAMVGFADIHHRNGNLFEALDEYLLALTYGNQAAIDRIQKLIDNPIGQNYLANLFQREEKTQESMVQFFIGRCYLHGFCTEPNLERAIGWLKEAVRSNSAYAAHTLGYLYETGNGVDKDIDMAIDLYKIAGEQGFSKGYLSIAIYNSQRINEPHMAKENLQSAFEFYRKAAELGDLVADNEMGILHIQGFEFGFPNYADAALCFQAGADKGNPDAILNLANCYYSGVGVERDLIKAENYFSLLLSHEDGLAAQAAYGLGAIYTQNIQKRIRKIGRSYLEAAAKANIQGAKDLLNKSFGNNKKVA</sequence>
<dbReference type="Proteomes" id="UP000503440">
    <property type="component" value="Plasmid pB18-1"/>
</dbReference>
<dbReference type="SMART" id="SM00671">
    <property type="entry name" value="SEL1"/>
    <property type="match status" value="8"/>
</dbReference>
<proteinExistence type="predicted"/>
<gene>
    <name evidence="1" type="ORF">FSC09_15915</name>
</gene>
<name>A0A6C0Y8C1_9GAMM</name>
<evidence type="ECO:0000313" key="1">
    <source>
        <dbReference type="EMBL" id="QIC71875.1"/>
    </source>
</evidence>
<keyword evidence="1" id="KW-0614">Plasmid</keyword>
<dbReference type="EMBL" id="CP044456">
    <property type="protein sequence ID" value="QIC71875.1"/>
    <property type="molecule type" value="Genomic_DNA"/>
</dbReference>
<geneLocation type="plasmid" evidence="2">
    <name>pb18-1</name>
</geneLocation>
<dbReference type="Gene3D" id="1.25.40.10">
    <property type="entry name" value="Tetratricopeptide repeat domain"/>
    <property type="match status" value="2"/>
</dbReference>